<reference evidence="1" key="1">
    <citation type="journal article" date="2020" name="Nature">
        <title>Giant virus diversity and host interactions through global metagenomics.</title>
        <authorList>
            <person name="Schulz F."/>
            <person name="Roux S."/>
            <person name="Paez-Espino D."/>
            <person name="Jungbluth S."/>
            <person name="Walsh D.A."/>
            <person name="Denef V.J."/>
            <person name="McMahon K.D."/>
            <person name="Konstantinidis K.T."/>
            <person name="Eloe-Fadrosh E.A."/>
            <person name="Kyrpides N.C."/>
            <person name="Woyke T."/>
        </authorList>
    </citation>
    <scope>NUCLEOTIDE SEQUENCE</scope>
    <source>
        <strain evidence="1">GVMAG-S-3300012000-53</strain>
    </source>
</reference>
<accession>A0A6C0KJ11</accession>
<protein>
    <submittedName>
        <fullName evidence="1">Uncharacterized protein</fullName>
    </submittedName>
</protein>
<name>A0A6C0KJ11_9ZZZZ</name>
<dbReference type="AlphaFoldDB" id="A0A6C0KJ11"/>
<sequence>MDVSEINDIRMPGEFKGISFSKFKKTDVKKQLSENMLKGKIEPACYWCAELLCAGHFIDVWECILHYIGKHIHLGNPKIVIYLQMRYDIFKTMMENGHYINELQVRNNLQFRKLFAEMITIITLSNKKNSFEPIKINREEEFDMTQMTERLKAPSIKYAEAIFKKDDPKELFIAVNEFAYHISPERKHMLFACYWIEWMVEFDAICKKRKEPCYCERRPFVKVENKYSRDIIWILWDTLLLYNSQLNNPFIDKIMNGLFQLFSIKYTTASCRKRRYLLYFAVELLTEPVPTNIELTNNQTVVKTVIDKINNIYKQIKKNEESPGTDYLFANLDRQNTFEQSMKKMEMMNNMDFMNR</sequence>
<proteinExistence type="predicted"/>
<organism evidence="1">
    <name type="scientific">viral metagenome</name>
    <dbReference type="NCBI Taxonomy" id="1070528"/>
    <lineage>
        <taxon>unclassified sequences</taxon>
        <taxon>metagenomes</taxon>
        <taxon>organismal metagenomes</taxon>
    </lineage>
</organism>
<dbReference type="EMBL" id="MN740890">
    <property type="protein sequence ID" value="QHU16807.1"/>
    <property type="molecule type" value="Genomic_DNA"/>
</dbReference>
<evidence type="ECO:0000313" key="1">
    <source>
        <dbReference type="EMBL" id="QHU16807.1"/>
    </source>
</evidence>